<keyword evidence="2" id="KW-1185">Reference proteome</keyword>
<dbReference type="EMBL" id="JARKIE010000489">
    <property type="protein sequence ID" value="KAJ7633693.1"/>
    <property type="molecule type" value="Genomic_DNA"/>
</dbReference>
<gene>
    <name evidence="1" type="ORF">B0H17DRAFT_1217512</name>
</gene>
<sequence>MQWESGGPGADYPFPRFDLGSFDLDWGPRPPREEILFAIRARRLGLSFPEDTVNVAFLELASLYLCSVGASLKHLELNCDEQLNKPRPLCSIGLGDKGIEILRRTPAIDGSLFLNQADSYLAAPLPVEHQRRAHECYRGTRRHISAAATGAPS</sequence>
<comment type="caution">
    <text evidence="1">The sequence shown here is derived from an EMBL/GenBank/DDBJ whole genome shotgun (WGS) entry which is preliminary data.</text>
</comment>
<organism evidence="1 2">
    <name type="scientific">Mycena rosella</name>
    <name type="common">Pink bonnet</name>
    <name type="synonym">Agaricus rosellus</name>
    <dbReference type="NCBI Taxonomy" id="1033263"/>
    <lineage>
        <taxon>Eukaryota</taxon>
        <taxon>Fungi</taxon>
        <taxon>Dikarya</taxon>
        <taxon>Basidiomycota</taxon>
        <taxon>Agaricomycotina</taxon>
        <taxon>Agaricomycetes</taxon>
        <taxon>Agaricomycetidae</taxon>
        <taxon>Agaricales</taxon>
        <taxon>Marasmiineae</taxon>
        <taxon>Mycenaceae</taxon>
        <taxon>Mycena</taxon>
    </lineage>
</organism>
<protein>
    <submittedName>
        <fullName evidence="1">Uncharacterized protein</fullName>
    </submittedName>
</protein>
<proteinExistence type="predicted"/>
<reference evidence="1" key="1">
    <citation type="submission" date="2023-03" db="EMBL/GenBank/DDBJ databases">
        <title>Massive genome expansion in bonnet fungi (Mycena s.s.) driven by repeated elements and novel gene families across ecological guilds.</title>
        <authorList>
            <consortium name="Lawrence Berkeley National Laboratory"/>
            <person name="Harder C.B."/>
            <person name="Miyauchi S."/>
            <person name="Viragh M."/>
            <person name="Kuo A."/>
            <person name="Thoen E."/>
            <person name="Andreopoulos B."/>
            <person name="Lu D."/>
            <person name="Skrede I."/>
            <person name="Drula E."/>
            <person name="Henrissat B."/>
            <person name="Morin E."/>
            <person name="Kohler A."/>
            <person name="Barry K."/>
            <person name="LaButti K."/>
            <person name="Morin E."/>
            <person name="Salamov A."/>
            <person name="Lipzen A."/>
            <person name="Mereny Z."/>
            <person name="Hegedus B."/>
            <person name="Baldrian P."/>
            <person name="Stursova M."/>
            <person name="Weitz H."/>
            <person name="Taylor A."/>
            <person name="Grigoriev I.V."/>
            <person name="Nagy L.G."/>
            <person name="Martin F."/>
            <person name="Kauserud H."/>
        </authorList>
    </citation>
    <scope>NUCLEOTIDE SEQUENCE</scope>
    <source>
        <strain evidence="1">CBHHK067</strain>
    </source>
</reference>
<evidence type="ECO:0000313" key="2">
    <source>
        <dbReference type="Proteomes" id="UP001221757"/>
    </source>
</evidence>
<evidence type="ECO:0000313" key="1">
    <source>
        <dbReference type="EMBL" id="KAJ7633693.1"/>
    </source>
</evidence>
<dbReference type="Proteomes" id="UP001221757">
    <property type="component" value="Unassembled WGS sequence"/>
</dbReference>
<name>A0AAD7BXZ5_MYCRO</name>
<accession>A0AAD7BXZ5</accession>
<dbReference type="AlphaFoldDB" id="A0AAD7BXZ5"/>